<dbReference type="Proteomes" id="UP000244855">
    <property type="component" value="Unassembled WGS sequence"/>
</dbReference>
<feature type="compositionally biased region" description="Basic and acidic residues" evidence="1">
    <location>
        <begin position="16"/>
        <end position="27"/>
    </location>
</feature>
<keyword evidence="3" id="KW-1185">Reference proteome</keyword>
<accession>A0A2V1E9C6</accession>
<name>A0A2V1E9C6_9PLEO</name>
<evidence type="ECO:0000256" key="1">
    <source>
        <dbReference type="SAM" id="MobiDB-lite"/>
    </source>
</evidence>
<feature type="compositionally biased region" description="Polar residues" evidence="1">
    <location>
        <begin position="273"/>
        <end position="282"/>
    </location>
</feature>
<dbReference type="OrthoDB" id="3797631at2759"/>
<gene>
    <name evidence="2" type="ORF">DM02DRAFT_724311</name>
</gene>
<evidence type="ECO:0000313" key="3">
    <source>
        <dbReference type="Proteomes" id="UP000244855"/>
    </source>
</evidence>
<feature type="compositionally biased region" description="Polar residues" evidence="1">
    <location>
        <begin position="339"/>
        <end position="349"/>
    </location>
</feature>
<evidence type="ECO:0000313" key="2">
    <source>
        <dbReference type="EMBL" id="PVI06244.1"/>
    </source>
</evidence>
<reference evidence="2 3" key="1">
    <citation type="journal article" date="2018" name="Sci. Rep.">
        <title>Comparative genomics provides insights into the lifestyle and reveals functional heterogeneity of dark septate endophytic fungi.</title>
        <authorList>
            <person name="Knapp D.G."/>
            <person name="Nemeth J.B."/>
            <person name="Barry K."/>
            <person name="Hainaut M."/>
            <person name="Henrissat B."/>
            <person name="Johnson J."/>
            <person name="Kuo A."/>
            <person name="Lim J.H.P."/>
            <person name="Lipzen A."/>
            <person name="Nolan M."/>
            <person name="Ohm R.A."/>
            <person name="Tamas L."/>
            <person name="Grigoriev I.V."/>
            <person name="Spatafora J.W."/>
            <person name="Nagy L.G."/>
            <person name="Kovacs G.M."/>
        </authorList>
    </citation>
    <scope>NUCLEOTIDE SEQUENCE [LARGE SCALE GENOMIC DNA]</scope>
    <source>
        <strain evidence="2 3">DSE2036</strain>
    </source>
</reference>
<dbReference type="PANTHER" id="PTHR40618">
    <property type="entry name" value="B-ZIP TRANSCRIPTION FACTOR (EUROFUNG)-RELATED"/>
    <property type="match status" value="1"/>
</dbReference>
<organism evidence="2 3">
    <name type="scientific">Periconia macrospinosa</name>
    <dbReference type="NCBI Taxonomy" id="97972"/>
    <lineage>
        <taxon>Eukaryota</taxon>
        <taxon>Fungi</taxon>
        <taxon>Dikarya</taxon>
        <taxon>Ascomycota</taxon>
        <taxon>Pezizomycotina</taxon>
        <taxon>Dothideomycetes</taxon>
        <taxon>Pleosporomycetidae</taxon>
        <taxon>Pleosporales</taxon>
        <taxon>Massarineae</taxon>
        <taxon>Periconiaceae</taxon>
        <taxon>Periconia</taxon>
    </lineage>
</organism>
<feature type="region of interest" description="Disordered" evidence="1">
    <location>
        <begin position="338"/>
        <end position="370"/>
    </location>
</feature>
<feature type="region of interest" description="Disordered" evidence="1">
    <location>
        <begin position="269"/>
        <end position="288"/>
    </location>
</feature>
<protein>
    <recommendedName>
        <fullName evidence="4">BZIP domain-containing protein</fullName>
    </recommendedName>
</protein>
<dbReference type="EMBL" id="KZ805309">
    <property type="protein sequence ID" value="PVI06244.1"/>
    <property type="molecule type" value="Genomic_DNA"/>
</dbReference>
<sequence>MLSNSSGVLQRTGGRPRKEDGKDEKKRDRMRRSQQAFRIRRQAAENARDERLLALETTMDKMTSLFVDFADVVLQSQRLQSDPSVLHKLQTTLATFTSLARSAADGSAVHDGATPGDDDLSITSPESNIAQPATTANILLNNTPTSLSNVSVFGNGWTDQVPKPFLQHVNLHHRPTPVNHQISVRLLQRTLNYAYDALSGGLPSEVALRIFGLTRARRDKQELFFNLRWFLGPGYHEMYRLGDAFLMNAPTTKMWTPHSATLWTDSHPYRTVPRSNNASGESENAGGNEKTFMNAFDVERYFQQMGARYLDLDTMELPSHNFAQQDEEQVSNGIMLAEESSSSKQTTTRPHAADRRDDPKNPDTESNSWFLNTAQRDFDSSLDESGFEESTSLGSEFRSKSNNVSVLSSAVGSSSSRPVGRRRVRISSLLDQLAYISVCLENGPGYARAQIEQAIALSAVVW</sequence>
<evidence type="ECO:0008006" key="4">
    <source>
        <dbReference type="Google" id="ProtNLM"/>
    </source>
</evidence>
<proteinExistence type="predicted"/>
<dbReference type="AlphaFoldDB" id="A0A2V1E9C6"/>
<dbReference type="PANTHER" id="PTHR40618:SF1">
    <property type="entry name" value="B-ZIP TRANSCRIPTION FACTOR (EUROFUNG)"/>
    <property type="match status" value="1"/>
</dbReference>
<feature type="region of interest" description="Disordered" evidence="1">
    <location>
        <begin position="106"/>
        <end position="126"/>
    </location>
</feature>
<feature type="region of interest" description="Disordered" evidence="1">
    <location>
        <begin position="1"/>
        <end position="43"/>
    </location>
</feature>
<feature type="compositionally biased region" description="Basic and acidic residues" evidence="1">
    <location>
        <begin position="351"/>
        <end position="363"/>
    </location>
</feature>